<reference evidence="2" key="1">
    <citation type="submission" date="2022-08" db="EMBL/GenBank/DDBJ databases">
        <title>Dynamic responses of ammonia-oxidizing microbial communities induced by reactive oxygen species (ROS) in fluctuating redox aquifers.</title>
        <authorList>
            <person name="Wang P."/>
            <person name="Wang H."/>
        </authorList>
    </citation>
    <scope>NUCLEOTIDE SEQUENCE</scope>
    <source>
        <strain evidence="2">PLX03</strain>
    </source>
</reference>
<dbReference type="AlphaFoldDB" id="A0A977NLN9"/>
<evidence type="ECO:0000256" key="1">
    <source>
        <dbReference type="SAM" id="Phobius"/>
    </source>
</evidence>
<keyword evidence="1" id="KW-1133">Transmembrane helix</keyword>
<name>A0A977NLN9_9ARCH</name>
<sequence length="86" mass="9031">MKPFIMLGVSAVIVAGLLLSVSVGAYSQFLAGNSSEEFKPRCGRGCSTAHVPPAFVVHYPNLLIAGLLSGSFGVALLIIRRQEIEG</sequence>
<dbReference type="EMBL" id="CP103305">
    <property type="protein sequence ID" value="UVS68989.1"/>
    <property type="molecule type" value="Genomic_DNA"/>
</dbReference>
<dbReference type="RefSeq" id="WP_075055717.1">
    <property type="nucleotide sequence ID" value="NZ_CP103305.1"/>
</dbReference>
<dbReference type="GeneID" id="74948057"/>
<organism evidence="2">
    <name type="scientific">Nitrososphaera viennensis</name>
    <dbReference type="NCBI Taxonomy" id="1034015"/>
    <lineage>
        <taxon>Archaea</taxon>
        <taxon>Nitrososphaerota</taxon>
        <taxon>Nitrososphaeria</taxon>
        <taxon>Nitrososphaerales</taxon>
        <taxon>Nitrososphaeraceae</taxon>
        <taxon>Nitrososphaera</taxon>
    </lineage>
</organism>
<feature type="transmembrane region" description="Helical" evidence="1">
    <location>
        <begin position="62"/>
        <end position="79"/>
    </location>
</feature>
<accession>A0A977NLN9</accession>
<gene>
    <name evidence="2" type="ORF">NWT39_13920</name>
</gene>
<proteinExistence type="predicted"/>
<protein>
    <submittedName>
        <fullName evidence="2">Uncharacterized protein</fullName>
    </submittedName>
</protein>
<dbReference type="Proteomes" id="UP001059771">
    <property type="component" value="Chromosome"/>
</dbReference>
<keyword evidence="1" id="KW-0812">Transmembrane</keyword>
<evidence type="ECO:0000313" key="2">
    <source>
        <dbReference type="EMBL" id="UVS68989.1"/>
    </source>
</evidence>
<keyword evidence="1" id="KW-0472">Membrane</keyword>